<evidence type="ECO:0000313" key="2">
    <source>
        <dbReference type="EMBL" id="KAG9194733.1"/>
    </source>
</evidence>
<name>A0AAD4IH48_9PLEO</name>
<comment type="caution">
    <text evidence="2">The sequence shown here is derived from an EMBL/GenBank/DDBJ whole genome shotgun (WGS) entry which is preliminary data.</text>
</comment>
<keyword evidence="1" id="KW-0175">Coiled coil</keyword>
<reference evidence="2" key="1">
    <citation type="submission" date="2021-07" db="EMBL/GenBank/DDBJ databases">
        <title>Genome Resource of American Ginseng Black Spot Pathogen Alternaria panax.</title>
        <authorList>
            <person name="Qiu C."/>
            <person name="Wang W."/>
            <person name="Liu Z."/>
        </authorList>
    </citation>
    <scope>NUCLEOTIDE SEQUENCE</scope>
    <source>
        <strain evidence="2">BNCC115425</strain>
    </source>
</reference>
<sequence>MDDVWSDADINMTLPHSSSFSSTEPSSPLPSFLTTYQNNLISAYTSHSDRLSDLMNTVVDLEISMRRERDEPSLQYLAEELKKAQEDLVLHRDAKRKKEKEIKIEKENLEMVVGNGSNMARKQLDEIVMHVGRERMILCLR</sequence>
<proteinExistence type="predicted"/>
<protein>
    <submittedName>
        <fullName evidence="2">Uncharacterized protein</fullName>
    </submittedName>
</protein>
<evidence type="ECO:0000256" key="1">
    <source>
        <dbReference type="SAM" id="Coils"/>
    </source>
</evidence>
<organism evidence="2 3">
    <name type="scientific">Alternaria panax</name>
    <dbReference type="NCBI Taxonomy" id="48097"/>
    <lineage>
        <taxon>Eukaryota</taxon>
        <taxon>Fungi</taxon>
        <taxon>Dikarya</taxon>
        <taxon>Ascomycota</taxon>
        <taxon>Pezizomycotina</taxon>
        <taxon>Dothideomycetes</taxon>
        <taxon>Pleosporomycetidae</taxon>
        <taxon>Pleosporales</taxon>
        <taxon>Pleosporineae</taxon>
        <taxon>Pleosporaceae</taxon>
        <taxon>Alternaria</taxon>
        <taxon>Alternaria sect. Panax</taxon>
    </lineage>
</organism>
<feature type="coiled-coil region" evidence="1">
    <location>
        <begin position="51"/>
        <end position="101"/>
    </location>
</feature>
<evidence type="ECO:0000313" key="3">
    <source>
        <dbReference type="Proteomes" id="UP001199106"/>
    </source>
</evidence>
<dbReference type="Proteomes" id="UP001199106">
    <property type="component" value="Unassembled WGS sequence"/>
</dbReference>
<gene>
    <name evidence="2" type="ORF">G6011_04768</name>
</gene>
<dbReference type="AlphaFoldDB" id="A0AAD4IH48"/>
<accession>A0AAD4IH48</accession>
<dbReference type="EMBL" id="JAANER010000002">
    <property type="protein sequence ID" value="KAG9194733.1"/>
    <property type="molecule type" value="Genomic_DNA"/>
</dbReference>
<keyword evidence="3" id="KW-1185">Reference proteome</keyword>